<dbReference type="OrthoDB" id="9804277at2"/>
<evidence type="ECO:0000256" key="3">
    <source>
        <dbReference type="ARBA" id="ARBA00022475"/>
    </source>
</evidence>
<keyword evidence="11" id="KW-0449">Lipoprotein</keyword>
<feature type="transmembrane region" description="Helical" evidence="9">
    <location>
        <begin position="57"/>
        <end position="78"/>
    </location>
</feature>
<proteinExistence type="inferred from homology"/>
<dbReference type="PROSITE" id="PS50263">
    <property type="entry name" value="CN_HYDROLASE"/>
    <property type="match status" value="1"/>
</dbReference>
<keyword evidence="7 9" id="KW-0472">Membrane</keyword>
<comment type="subcellular location">
    <subcellularLocation>
        <location evidence="1 9">Cell membrane</location>
        <topology evidence="1 9">Multi-pass membrane protein</topology>
    </subcellularLocation>
</comment>
<keyword evidence="12" id="KW-1185">Reference proteome</keyword>
<dbReference type="PANTHER" id="PTHR38686:SF1">
    <property type="entry name" value="APOLIPOPROTEIN N-ACYLTRANSFERASE"/>
    <property type="match status" value="1"/>
</dbReference>
<feature type="transmembrane region" description="Helical" evidence="9">
    <location>
        <begin position="117"/>
        <end position="143"/>
    </location>
</feature>
<dbReference type="PANTHER" id="PTHR38686">
    <property type="entry name" value="APOLIPOPROTEIN N-ACYLTRANSFERASE"/>
    <property type="match status" value="1"/>
</dbReference>
<dbReference type="EC" id="2.3.1.269" evidence="9"/>
<dbReference type="AlphaFoldDB" id="A0A521FMC3"/>
<comment type="function">
    <text evidence="9">Catalyzes the phospholipid dependent N-acylation of the N-terminal cysteine of apolipoprotein, the last step in lipoprotein maturation.</text>
</comment>
<dbReference type="HAMAP" id="MF_01148">
    <property type="entry name" value="Lnt"/>
    <property type="match status" value="1"/>
</dbReference>
<dbReference type="InterPro" id="IPR036526">
    <property type="entry name" value="C-N_Hydrolase_sf"/>
</dbReference>
<evidence type="ECO:0000256" key="2">
    <source>
        <dbReference type="ARBA" id="ARBA00010065"/>
    </source>
</evidence>
<feature type="transmembrane region" description="Helical" evidence="9">
    <location>
        <begin position="84"/>
        <end position="110"/>
    </location>
</feature>
<name>A0A521FMC3_9RHOB</name>
<keyword evidence="8 9" id="KW-0012">Acyltransferase</keyword>
<protein>
    <recommendedName>
        <fullName evidence="9">Apolipoprotein N-acyltransferase</fullName>
        <shortName evidence="9">ALP N-acyltransferase</shortName>
        <ecNumber evidence="9">2.3.1.269</ecNumber>
    </recommendedName>
</protein>
<dbReference type="SUPFAM" id="SSF56317">
    <property type="entry name" value="Carbon-nitrogen hydrolase"/>
    <property type="match status" value="1"/>
</dbReference>
<feature type="transmembrane region" description="Helical" evidence="9">
    <location>
        <begin position="183"/>
        <end position="200"/>
    </location>
</feature>
<dbReference type="InterPro" id="IPR045378">
    <property type="entry name" value="LNT_N"/>
</dbReference>
<evidence type="ECO:0000256" key="8">
    <source>
        <dbReference type="ARBA" id="ARBA00023315"/>
    </source>
</evidence>
<dbReference type="CDD" id="cd07571">
    <property type="entry name" value="ALP_N-acyl_transferase"/>
    <property type="match status" value="1"/>
</dbReference>
<organism evidence="11 12">
    <name type="scientific">Thalassovita litoralis</name>
    <dbReference type="NCBI Taxonomy" id="1010611"/>
    <lineage>
        <taxon>Bacteria</taxon>
        <taxon>Pseudomonadati</taxon>
        <taxon>Pseudomonadota</taxon>
        <taxon>Alphaproteobacteria</taxon>
        <taxon>Rhodobacterales</taxon>
        <taxon>Roseobacteraceae</taxon>
        <taxon>Thalassovita</taxon>
    </lineage>
</organism>
<dbReference type="Gene3D" id="3.60.110.10">
    <property type="entry name" value="Carbon-nitrogen hydrolase"/>
    <property type="match status" value="1"/>
</dbReference>
<dbReference type="RefSeq" id="WP_142494693.1">
    <property type="nucleotide sequence ID" value="NZ_FXTO01000036.1"/>
</dbReference>
<sequence length="502" mass="53663">MRRVLPLLRQAAGPLILGAVMALGQAPVGLWGLTVLGLAGAVWLWTHQADWRRAALLGWLVGTGYFALALIWIVQPFFVEPWRYGWMAPFALTFMAAGLALFWGLAFGLARRLGSGILGLAGMLTLGEVLRSYVFTGFPWALIGHSVVDTPLAQVAALAGAHGVGLIVLAAALALVSAAQRHWFAAVAGLVLVGGVWGWGDSRAADTPTATERPVLRLIQPNAPQHQKWNPDYTPVFFRRQVGFTAEHAQRRPDLNIWPETALPVLLEDADRAFQIIADAAAGSSVLLGVQRLDDMSLYNSAVLLRPDASVAQVYDKHHLVPFGEYIPLGNLAASLGLRGLAARDGNGFAAGPGPALMDLGPRLGRALPLICYEAVFPNDVNGAPERPAFLLQITNDAWFGTFSGPYQHLAQARLRAIEQGLPMVRVANTGVSAMIDARGQITAQIPLGQAGWLDAPLPAPAAVTLYSRTGDYAVALLAVLLTFASMLHHRATGAIGRRKAR</sequence>
<dbReference type="InterPro" id="IPR003010">
    <property type="entry name" value="C-N_Hydrolase"/>
</dbReference>
<dbReference type="UniPathway" id="UPA00666"/>
<accession>A0A521FMC3</accession>
<feature type="transmembrane region" description="Helical" evidence="9">
    <location>
        <begin position="155"/>
        <end position="176"/>
    </location>
</feature>
<evidence type="ECO:0000256" key="4">
    <source>
        <dbReference type="ARBA" id="ARBA00022679"/>
    </source>
</evidence>
<comment type="similarity">
    <text evidence="2 9">Belongs to the CN hydrolase family. Apolipoprotein N-acyltransferase subfamily.</text>
</comment>
<dbReference type="GO" id="GO:0016410">
    <property type="term" value="F:N-acyltransferase activity"/>
    <property type="evidence" value="ECO:0007669"/>
    <property type="project" value="UniProtKB-UniRule"/>
</dbReference>
<evidence type="ECO:0000256" key="6">
    <source>
        <dbReference type="ARBA" id="ARBA00022989"/>
    </source>
</evidence>
<evidence type="ECO:0000259" key="10">
    <source>
        <dbReference type="PROSITE" id="PS50263"/>
    </source>
</evidence>
<evidence type="ECO:0000256" key="9">
    <source>
        <dbReference type="HAMAP-Rule" id="MF_01148"/>
    </source>
</evidence>
<evidence type="ECO:0000256" key="7">
    <source>
        <dbReference type="ARBA" id="ARBA00023136"/>
    </source>
</evidence>
<evidence type="ECO:0000313" key="11">
    <source>
        <dbReference type="EMBL" id="SMO97373.1"/>
    </source>
</evidence>
<comment type="pathway">
    <text evidence="9">Protein modification; lipoprotein biosynthesis (N-acyl transfer).</text>
</comment>
<feature type="transmembrane region" description="Helical" evidence="9">
    <location>
        <begin position="28"/>
        <end position="45"/>
    </location>
</feature>
<comment type="catalytic activity">
    <reaction evidence="9">
        <text>N-terminal S-1,2-diacyl-sn-glyceryl-L-cysteinyl-[lipoprotein] + a glycerophospholipid = N-acyl-S-1,2-diacyl-sn-glyceryl-L-cysteinyl-[lipoprotein] + a 2-acyl-sn-glycero-3-phospholipid + H(+)</text>
        <dbReference type="Rhea" id="RHEA:48228"/>
        <dbReference type="Rhea" id="RHEA-COMP:14681"/>
        <dbReference type="Rhea" id="RHEA-COMP:14684"/>
        <dbReference type="ChEBI" id="CHEBI:15378"/>
        <dbReference type="ChEBI" id="CHEBI:136912"/>
        <dbReference type="ChEBI" id="CHEBI:140656"/>
        <dbReference type="ChEBI" id="CHEBI:140657"/>
        <dbReference type="ChEBI" id="CHEBI:140660"/>
        <dbReference type="EC" id="2.3.1.269"/>
    </reaction>
</comment>
<keyword evidence="3 9" id="KW-1003">Cell membrane</keyword>
<keyword evidence="4 9" id="KW-0808">Transferase</keyword>
<evidence type="ECO:0000256" key="5">
    <source>
        <dbReference type="ARBA" id="ARBA00022692"/>
    </source>
</evidence>
<evidence type="ECO:0000256" key="1">
    <source>
        <dbReference type="ARBA" id="ARBA00004651"/>
    </source>
</evidence>
<gene>
    <name evidence="9" type="primary">lnt</name>
    <name evidence="11" type="ORF">SAMN06265173_13610</name>
</gene>
<dbReference type="Pfam" id="PF00795">
    <property type="entry name" value="CN_hydrolase"/>
    <property type="match status" value="1"/>
</dbReference>
<dbReference type="InterPro" id="IPR004563">
    <property type="entry name" value="Apolipo_AcylTrfase"/>
</dbReference>
<dbReference type="NCBIfam" id="TIGR00546">
    <property type="entry name" value="lnt"/>
    <property type="match status" value="1"/>
</dbReference>
<keyword evidence="6 9" id="KW-1133">Transmembrane helix</keyword>
<dbReference type="GO" id="GO:0042158">
    <property type="term" value="P:lipoprotein biosynthetic process"/>
    <property type="evidence" value="ECO:0007669"/>
    <property type="project" value="UniProtKB-UniRule"/>
</dbReference>
<evidence type="ECO:0000313" key="12">
    <source>
        <dbReference type="Proteomes" id="UP000316030"/>
    </source>
</evidence>
<keyword evidence="5 9" id="KW-0812">Transmembrane</keyword>
<dbReference type="EMBL" id="FXTO01000036">
    <property type="protein sequence ID" value="SMO97373.1"/>
    <property type="molecule type" value="Genomic_DNA"/>
</dbReference>
<feature type="domain" description="CN hydrolase" evidence="10">
    <location>
        <begin position="219"/>
        <end position="460"/>
    </location>
</feature>
<dbReference type="GO" id="GO:0005886">
    <property type="term" value="C:plasma membrane"/>
    <property type="evidence" value="ECO:0007669"/>
    <property type="project" value="UniProtKB-SubCell"/>
</dbReference>
<dbReference type="Proteomes" id="UP000316030">
    <property type="component" value="Unassembled WGS sequence"/>
</dbReference>
<reference evidence="11 12" key="1">
    <citation type="submission" date="2017-05" db="EMBL/GenBank/DDBJ databases">
        <authorList>
            <person name="Varghese N."/>
            <person name="Submissions S."/>
        </authorList>
    </citation>
    <scope>NUCLEOTIDE SEQUENCE [LARGE SCALE GENOMIC DNA]</scope>
    <source>
        <strain evidence="11 12">DSM 29506</strain>
    </source>
</reference>
<dbReference type="Pfam" id="PF20154">
    <property type="entry name" value="LNT_N"/>
    <property type="match status" value="1"/>
</dbReference>